<keyword evidence="6" id="KW-1185">Reference proteome</keyword>
<dbReference type="SUPFAM" id="SSF51430">
    <property type="entry name" value="NAD(P)-linked oxidoreductase"/>
    <property type="match status" value="1"/>
</dbReference>
<reference evidence="5 6" key="1">
    <citation type="journal article" date="2018" name="Nat. Genet.">
        <title>The Rosa genome provides new insights in the design of modern roses.</title>
        <authorList>
            <person name="Bendahmane M."/>
        </authorList>
    </citation>
    <scope>NUCLEOTIDE SEQUENCE [LARGE SCALE GENOMIC DNA]</scope>
    <source>
        <strain evidence="6">cv. Old Blush</strain>
    </source>
</reference>
<dbReference type="AlphaFoldDB" id="A0A2P6QVI3"/>
<feature type="transmembrane region" description="Helical" evidence="3">
    <location>
        <begin position="129"/>
        <end position="155"/>
    </location>
</feature>
<keyword evidence="2 5" id="KW-0560">Oxidoreductase</keyword>
<dbReference type="Gramene" id="PRQ38195">
    <property type="protein sequence ID" value="PRQ38195"/>
    <property type="gene ID" value="RchiOBHm_Chr4g0411091"/>
</dbReference>
<evidence type="ECO:0000313" key="5">
    <source>
        <dbReference type="EMBL" id="PRQ38195.1"/>
    </source>
</evidence>
<feature type="domain" description="NADP-dependent oxidoreductase" evidence="4">
    <location>
        <begin position="11"/>
        <end position="120"/>
    </location>
</feature>
<dbReference type="EMBL" id="PDCK01000042">
    <property type="protein sequence ID" value="PRQ38195.1"/>
    <property type="molecule type" value="Genomic_DNA"/>
</dbReference>
<evidence type="ECO:0000256" key="3">
    <source>
        <dbReference type="SAM" id="Phobius"/>
    </source>
</evidence>
<gene>
    <name evidence="5" type="ORF">RchiOBHm_Chr4g0411091</name>
</gene>
<organism evidence="5 6">
    <name type="scientific">Rosa chinensis</name>
    <name type="common">China rose</name>
    <dbReference type="NCBI Taxonomy" id="74649"/>
    <lineage>
        <taxon>Eukaryota</taxon>
        <taxon>Viridiplantae</taxon>
        <taxon>Streptophyta</taxon>
        <taxon>Embryophyta</taxon>
        <taxon>Tracheophyta</taxon>
        <taxon>Spermatophyta</taxon>
        <taxon>Magnoliopsida</taxon>
        <taxon>eudicotyledons</taxon>
        <taxon>Gunneridae</taxon>
        <taxon>Pentapetalae</taxon>
        <taxon>rosids</taxon>
        <taxon>fabids</taxon>
        <taxon>Rosales</taxon>
        <taxon>Rosaceae</taxon>
        <taxon>Rosoideae</taxon>
        <taxon>Rosoideae incertae sedis</taxon>
        <taxon>Rosa</taxon>
    </lineage>
</organism>
<dbReference type="EC" id="1.1.1.317" evidence="5"/>
<dbReference type="InterPro" id="IPR050791">
    <property type="entry name" value="Aldo-Keto_reductase"/>
</dbReference>
<dbReference type="PANTHER" id="PTHR43625:SF40">
    <property type="entry name" value="ALDO-KETO REDUCTASE YAKC [NADP(+)]"/>
    <property type="match status" value="1"/>
</dbReference>
<dbReference type="PANTHER" id="PTHR43625">
    <property type="entry name" value="AFLATOXIN B1 ALDEHYDE REDUCTASE"/>
    <property type="match status" value="1"/>
</dbReference>
<proteinExistence type="predicted"/>
<dbReference type="Gene3D" id="3.20.20.100">
    <property type="entry name" value="NADP-dependent oxidoreductase domain"/>
    <property type="match status" value="1"/>
</dbReference>
<accession>A0A2P6QVI3</accession>
<evidence type="ECO:0000256" key="2">
    <source>
        <dbReference type="ARBA" id="ARBA00023002"/>
    </source>
</evidence>
<keyword evidence="3" id="KW-0812">Transmembrane</keyword>
<protein>
    <submittedName>
        <fullName evidence="5">Putative perakine reductase</fullName>
        <ecNumber evidence="5">1.1.1.317</ecNumber>
    </submittedName>
</protein>
<name>A0A2P6QVI3_ROSCH</name>
<evidence type="ECO:0000313" key="6">
    <source>
        <dbReference type="Proteomes" id="UP000238479"/>
    </source>
</evidence>
<dbReference type="STRING" id="74649.A0A2P6QVI3"/>
<dbReference type="InterPro" id="IPR036812">
    <property type="entry name" value="NAD(P)_OxRdtase_dom_sf"/>
</dbReference>
<evidence type="ECO:0000259" key="4">
    <source>
        <dbReference type="Pfam" id="PF00248"/>
    </source>
</evidence>
<keyword evidence="3" id="KW-1133">Transmembrane helix</keyword>
<keyword evidence="3" id="KW-0472">Membrane</keyword>
<dbReference type="Proteomes" id="UP000238479">
    <property type="component" value="Chromosome 4"/>
</dbReference>
<keyword evidence="1" id="KW-0521">NADP</keyword>
<dbReference type="GO" id="GO:0005737">
    <property type="term" value="C:cytoplasm"/>
    <property type="evidence" value="ECO:0007669"/>
    <property type="project" value="TreeGrafter"/>
</dbReference>
<dbReference type="Pfam" id="PF00248">
    <property type="entry name" value="Aldo_ket_red"/>
    <property type="match status" value="1"/>
</dbReference>
<sequence>MFVFFGPLKPEPDMIKLIYHATDIGVTFLDTADLYDPFINELLLGKPLSGGVRDKLELATKFGISFKDNKREIIRGEPAYMRAASEGILKRLGVDSISLYYQHRIDTRVPIEVTIYFLLQFELSASGHFFFNSSIFCGLCFFVFLFLNFIFQYFFELNYLSIFLLR</sequence>
<dbReference type="InterPro" id="IPR023210">
    <property type="entry name" value="NADP_OxRdtase_dom"/>
</dbReference>
<comment type="caution">
    <text evidence="5">The sequence shown here is derived from an EMBL/GenBank/DDBJ whole genome shotgun (WGS) entry which is preliminary data.</text>
</comment>
<evidence type="ECO:0000256" key="1">
    <source>
        <dbReference type="ARBA" id="ARBA00022857"/>
    </source>
</evidence>
<dbReference type="GO" id="GO:0016491">
    <property type="term" value="F:oxidoreductase activity"/>
    <property type="evidence" value="ECO:0007669"/>
    <property type="project" value="UniProtKB-KW"/>
</dbReference>